<keyword evidence="3" id="KW-1185">Reference proteome</keyword>
<dbReference type="PANTHER" id="PTHR46889">
    <property type="entry name" value="TRANSPOSASE INSF FOR INSERTION SEQUENCE IS3B-RELATED"/>
    <property type="match status" value="1"/>
</dbReference>
<dbReference type="AlphaFoldDB" id="A0A8J3VGR8"/>
<dbReference type="InterPro" id="IPR050900">
    <property type="entry name" value="Transposase_IS3/IS150/IS904"/>
</dbReference>
<gene>
    <name evidence="2" type="ORF">Rhe02_38070</name>
</gene>
<proteinExistence type="predicted"/>
<dbReference type="GO" id="GO:0003676">
    <property type="term" value="F:nucleic acid binding"/>
    <property type="evidence" value="ECO:0007669"/>
    <property type="project" value="InterPro"/>
</dbReference>
<dbReference type="EMBL" id="BONY01000021">
    <property type="protein sequence ID" value="GIH05740.1"/>
    <property type="molecule type" value="Genomic_DNA"/>
</dbReference>
<sequence length="208" mass="23614">MRRHEIVGLHLRRRYRTTIRGKTAMSAADLLAGDFTAEQPNVKWCGEIAYLRVGRSWMFLATVIDLYSRRLIGYAMAEHMRADLVIDALRHAVAAPGGQVDGVIFHTDHGSVYVAAFRESLRRIRNPPLDGSYRVEHGQCRGRVLVRGLKRELPHGARWATPQRARLDVFGWISFYNNKRRHSTLGYQCPAAYENRTQPSTAMLALAA</sequence>
<dbReference type="InterPro" id="IPR012337">
    <property type="entry name" value="RNaseH-like_sf"/>
</dbReference>
<dbReference type="Pfam" id="PF13333">
    <property type="entry name" value="rve_2"/>
    <property type="match status" value="1"/>
</dbReference>
<dbReference type="InterPro" id="IPR036397">
    <property type="entry name" value="RNaseH_sf"/>
</dbReference>
<accession>A0A8J3VGR8</accession>
<evidence type="ECO:0000313" key="3">
    <source>
        <dbReference type="Proteomes" id="UP000612899"/>
    </source>
</evidence>
<feature type="domain" description="Integrase catalytic" evidence="1">
    <location>
        <begin position="36"/>
        <end position="197"/>
    </location>
</feature>
<protein>
    <recommendedName>
        <fullName evidence="1">Integrase catalytic domain-containing protein</fullName>
    </recommendedName>
</protein>
<dbReference type="GO" id="GO:0015074">
    <property type="term" value="P:DNA integration"/>
    <property type="evidence" value="ECO:0007669"/>
    <property type="project" value="InterPro"/>
</dbReference>
<dbReference type="SUPFAM" id="SSF53098">
    <property type="entry name" value="Ribonuclease H-like"/>
    <property type="match status" value="1"/>
</dbReference>
<dbReference type="RefSeq" id="WP_239123906.1">
    <property type="nucleotide sequence ID" value="NZ_BONY01000021.1"/>
</dbReference>
<name>A0A8J3VGR8_9ACTN</name>
<dbReference type="PANTHER" id="PTHR46889:SF4">
    <property type="entry name" value="TRANSPOSASE INSO FOR INSERTION SEQUENCE ELEMENT IS911B-RELATED"/>
    <property type="match status" value="1"/>
</dbReference>
<organism evidence="2 3">
    <name type="scientific">Rhizocola hellebori</name>
    <dbReference type="NCBI Taxonomy" id="1392758"/>
    <lineage>
        <taxon>Bacteria</taxon>
        <taxon>Bacillati</taxon>
        <taxon>Actinomycetota</taxon>
        <taxon>Actinomycetes</taxon>
        <taxon>Micromonosporales</taxon>
        <taxon>Micromonosporaceae</taxon>
        <taxon>Rhizocola</taxon>
    </lineage>
</organism>
<comment type="caution">
    <text evidence="2">The sequence shown here is derived from an EMBL/GenBank/DDBJ whole genome shotgun (WGS) entry which is preliminary data.</text>
</comment>
<dbReference type="Proteomes" id="UP000612899">
    <property type="component" value="Unassembled WGS sequence"/>
</dbReference>
<dbReference type="Gene3D" id="3.30.420.10">
    <property type="entry name" value="Ribonuclease H-like superfamily/Ribonuclease H"/>
    <property type="match status" value="1"/>
</dbReference>
<reference evidence="2" key="1">
    <citation type="submission" date="2021-01" db="EMBL/GenBank/DDBJ databases">
        <title>Whole genome shotgun sequence of Rhizocola hellebori NBRC 109834.</title>
        <authorList>
            <person name="Komaki H."/>
            <person name="Tamura T."/>
        </authorList>
    </citation>
    <scope>NUCLEOTIDE SEQUENCE</scope>
    <source>
        <strain evidence="2">NBRC 109834</strain>
    </source>
</reference>
<evidence type="ECO:0000259" key="1">
    <source>
        <dbReference type="PROSITE" id="PS50994"/>
    </source>
</evidence>
<dbReference type="InterPro" id="IPR001584">
    <property type="entry name" value="Integrase_cat-core"/>
</dbReference>
<dbReference type="Pfam" id="PF00665">
    <property type="entry name" value="rve"/>
    <property type="match status" value="1"/>
</dbReference>
<dbReference type="PROSITE" id="PS50994">
    <property type="entry name" value="INTEGRASE"/>
    <property type="match status" value="1"/>
</dbReference>
<evidence type="ECO:0000313" key="2">
    <source>
        <dbReference type="EMBL" id="GIH05740.1"/>
    </source>
</evidence>